<evidence type="ECO:0000313" key="4">
    <source>
        <dbReference type="Proteomes" id="UP000222168"/>
    </source>
</evidence>
<dbReference type="PROSITE" id="PS50943">
    <property type="entry name" value="HTH_CROC1"/>
    <property type="match status" value="1"/>
</dbReference>
<dbReference type="Proteomes" id="UP000222168">
    <property type="component" value="Unassembled WGS sequence"/>
</dbReference>
<dbReference type="CDD" id="cd00093">
    <property type="entry name" value="HTH_XRE"/>
    <property type="match status" value="1"/>
</dbReference>
<proteinExistence type="predicted"/>
<dbReference type="AlphaFoldDB" id="A0A2D0K7Y9"/>
<reference evidence="3 4" key="1">
    <citation type="journal article" date="2017" name="Nat. Microbiol.">
        <title>Natural product diversity associated with the nematode symbionts Photorhabdus and Xenorhabdus.</title>
        <authorList>
            <person name="Tobias N.J."/>
            <person name="Wolff H."/>
            <person name="Djahanschiri B."/>
            <person name="Grundmann F."/>
            <person name="Kronenwerth M."/>
            <person name="Shi Y.M."/>
            <person name="Simonyi S."/>
            <person name="Grun P."/>
            <person name="Shapiro-Ilan D."/>
            <person name="Pidot S.J."/>
            <person name="Stinear T.P."/>
            <person name="Ebersberger I."/>
            <person name="Bode H.B."/>
        </authorList>
    </citation>
    <scope>NUCLEOTIDE SEQUENCE [LARGE SCALE GENOMIC DNA]</scope>
    <source>
        <strain evidence="3 4">DSM 22670</strain>
    </source>
</reference>
<dbReference type="OrthoDB" id="6006530at2"/>
<dbReference type="GO" id="GO:0003677">
    <property type="term" value="F:DNA binding"/>
    <property type="evidence" value="ECO:0007669"/>
    <property type="project" value="InterPro"/>
</dbReference>
<dbReference type="EMBL" id="NJAK01000003">
    <property type="protein sequence ID" value="PHM59502.1"/>
    <property type="molecule type" value="Genomic_DNA"/>
</dbReference>
<evidence type="ECO:0000313" key="3">
    <source>
        <dbReference type="EMBL" id="PHM59502.1"/>
    </source>
</evidence>
<evidence type="ECO:0000256" key="1">
    <source>
        <dbReference type="SAM" id="Coils"/>
    </source>
</evidence>
<comment type="caution">
    <text evidence="3">The sequence shown here is derived from an EMBL/GenBank/DDBJ whole genome shotgun (WGS) entry which is preliminary data.</text>
</comment>
<organism evidence="3 4">
    <name type="scientific">Xenorhabdus ishibashii</name>
    <dbReference type="NCBI Taxonomy" id="1034471"/>
    <lineage>
        <taxon>Bacteria</taxon>
        <taxon>Pseudomonadati</taxon>
        <taxon>Pseudomonadota</taxon>
        <taxon>Gammaproteobacteria</taxon>
        <taxon>Enterobacterales</taxon>
        <taxon>Morganellaceae</taxon>
        <taxon>Xenorhabdus</taxon>
    </lineage>
</organism>
<feature type="coiled-coil region" evidence="1">
    <location>
        <begin position="93"/>
        <end position="120"/>
    </location>
</feature>
<dbReference type="Gene3D" id="1.10.260.40">
    <property type="entry name" value="lambda repressor-like DNA-binding domains"/>
    <property type="match status" value="1"/>
</dbReference>
<sequence length="132" mass="15285">MNKKCISMNKKRLSDSRKAQGLSQRELGEKLGFEDEDVAKVTISRYERGIVSPEYKTAHEMAKILDVPLCYFYIEDEKDFFAEQVLNLHRTGNTKLEEELSIARERIQQYEKALKTVLEITQGEILKLEKGA</sequence>
<dbReference type="InterPro" id="IPR010982">
    <property type="entry name" value="Lambda_DNA-bd_dom_sf"/>
</dbReference>
<dbReference type="SMART" id="SM00530">
    <property type="entry name" value="HTH_XRE"/>
    <property type="match status" value="1"/>
</dbReference>
<evidence type="ECO:0000259" key="2">
    <source>
        <dbReference type="PROSITE" id="PS50943"/>
    </source>
</evidence>
<gene>
    <name evidence="3" type="ORF">Xish_03620</name>
</gene>
<name>A0A2D0K7Y9_9GAMM</name>
<feature type="domain" description="HTH cro/C1-type" evidence="2">
    <location>
        <begin position="13"/>
        <end position="72"/>
    </location>
</feature>
<accession>A0A2D0K7Y9</accession>
<dbReference type="SUPFAM" id="SSF47413">
    <property type="entry name" value="lambda repressor-like DNA-binding domains"/>
    <property type="match status" value="1"/>
</dbReference>
<protein>
    <submittedName>
        <fullName evidence="3">Transcriptional regulator</fullName>
    </submittedName>
</protein>
<keyword evidence="4" id="KW-1185">Reference proteome</keyword>
<dbReference type="InterPro" id="IPR001387">
    <property type="entry name" value="Cro/C1-type_HTH"/>
</dbReference>
<keyword evidence="1" id="KW-0175">Coiled coil</keyword>
<dbReference type="Pfam" id="PF01381">
    <property type="entry name" value="HTH_3"/>
    <property type="match status" value="1"/>
</dbReference>